<sequence>MTKKMDRRKKYTQMVLKESFLSILEEKPISTITVKEICSTADINRSTFYAHFMDQYDLLNKIEEEIIEDMDNYLTLCNLCKEDETIQMTEKLLEYILENKPVFVILLSENGDPIFLKKVMDVAHAHIVKTWIKDSPLDTSTTTYLSTFVVSGSIHVIKKWLLTDTELSAKEMAFMINQFTLQGLSSIQYFSQK</sequence>
<dbReference type="InterPro" id="IPR039532">
    <property type="entry name" value="TetR_C_Firmicutes"/>
</dbReference>
<dbReference type="Proteomes" id="UP001595880">
    <property type="component" value="Unassembled WGS sequence"/>
</dbReference>
<evidence type="ECO:0000256" key="3">
    <source>
        <dbReference type="PROSITE-ProRule" id="PRU00335"/>
    </source>
</evidence>
<feature type="domain" description="HTH tetR-type" evidence="4">
    <location>
        <begin position="10"/>
        <end position="70"/>
    </location>
</feature>
<dbReference type="Pfam" id="PF14278">
    <property type="entry name" value="TetR_C_8"/>
    <property type="match status" value="1"/>
</dbReference>
<dbReference type="RefSeq" id="WP_390196004.1">
    <property type="nucleotide sequence ID" value="NZ_JBHSDV010000001.1"/>
</dbReference>
<organism evidence="5 6">
    <name type="scientific">Gracilibacillus marinus</name>
    <dbReference type="NCBI Taxonomy" id="630535"/>
    <lineage>
        <taxon>Bacteria</taxon>
        <taxon>Bacillati</taxon>
        <taxon>Bacillota</taxon>
        <taxon>Bacilli</taxon>
        <taxon>Bacillales</taxon>
        <taxon>Bacillaceae</taxon>
        <taxon>Gracilibacillus</taxon>
    </lineage>
</organism>
<dbReference type="SUPFAM" id="SSF46689">
    <property type="entry name" value="Homeodomain-like"/>
    <property type="match status" value="1"/>
</dbReference>
<protein>
    <submittedName>
        <fullName evidence="5">TetR/AcrR family transcriptional regulator</fullName>
    </submittedName>
</protein>
<keyword evidence="1" id="KW-0678">Repressor</keyword>
<evidence type="ECO:0000259" key="4">
    <source>
        <dbReference type="PROSITE" id="PS50977"/>
    </source>
</evidence>
<keyword evidence="6" id="KW-1185">Reference proteome</keyword>
<evidence type="ECO:0000256" key="1">
    <source>
        <dbReference type="ARBA" id="ARBA00022491"/>
    </source>
</evidence>
<comment type="caution">
    <text evidence="5">The sequence shown here is derived from an EMBL/GenBank/DDBJ whole genome shotgun (WGS) entry which is preliminary data.</text>
</comment>
<dbReference type="PROSITE" id="PS50977">
    <property type="entry name" value="HTH_TETR_2"/>
    <property type="match status" value="1"/>
</dbReference>
<dbReference type="InterPro" id="IPR001647">
    <property type="entry name" value="HTH_TetR"/>
</dbReference>
<dbReference type="EMBL" id="JBHSDV010000001">
    <property type="protein sequence ID" value="MFC4386906.1"/>
    <property type="molecule type" value="Genomic_DNA"/>
</dbReference>
<reference evidence="6" key="1">
    <citation type="journal article" date="2019" name="Int. J. Syst. Evol. Microbiol.">
        <title>The Global Catalogue of Microorganisms (GCM) 10K type strain sequencing project: providing services to taxonomists for standard genome sequencing and annotation.</title>
        <authorList>
            <consortium name="The Broad Institute Genomics Platform"/>
            <consortium name="The Broad Institute Genome Sequencing Center for Infectious Disease"/>
            <person name="Wu L."/>
            <person name="Ma J."/>
        </authorList>
    </citation>
    <scope>NUCLEOTIDE SEQUENCE [LARGE SCALE GENOMIC DNA]</scope>
    <source>
        <strain evidence="6">KACC 14058</strain>
    </source>
</reference>
<keyword evidence="2 3" id="KW-0238">DNA-binding</keyword>
<gene>
    <name evidence="5" type="ORF">ACFOZ1_03685</name>
</gene>
<accession>A0ABV8VV20</accession>
<dbReference type="PANTHER" id="PTHR43479">
    <property type="entry name" value="ACREF/ENVCD OPERON REPRESSOR-RELATED"/>
    <property type="match status" value="1"/>
</dbReference>
<feature type="DNA-binding region" description="H-T-H motif" evidence="3">
    <location>
        <begin position="33"/>
        <end position="52"/>
    </location>
</feature>
<dbReference type="InterPro" id="IPR009057">
    <property type="entry name" value="Homeodomain-like_sf"/>
</dbReference>
<proteinExistence type="predicted"/>
<evidence type="ECO:0000313" key="5">
    <source>
        <dbReference type="EMBL" id="MFC4386906.1"/>
    </source>
</evidence>
<dbReference type="PANTHER" id="PTHR43479:SF7">
    <property type="entry name" value="TETR-FAMILY TRANSCRIPTIONAL REGULATOR"/>
    <property type="match status" value="1"/>
</dbReference>
<dbReference type="Gene3D" id="1.10.357.10">
    <property type="entry name" value="Tetracycline Repressor, domain 2"/>
    <property type="match status" value="1"/>
</dbReference>
<name>A0ABV8VV20_9BACI</name>
<evidence type="ECO:0000313" key="6">
    <source>
        <dbReference type="Proteomes" id="UP001595880"/>
    </source>
</evidence>
<evidence type="ECO:0000256" key="2">
    <source>
        <dbReference type="ARBA" id="ARBA00023125"/>
    </source>
</evidence>
<dbReference type="InterPro" id="IPR050624">
    <property type="entry name" value="HTH-type_Tx_Regulator"/>
</dbReference>